<feature type="transmembrane region" description="Helical" evidence="6">
    <location>
        <begin position="90"/>
        <end position="113"/>
    </location>
</feature>
<dbReference type="Pfam" id="PF00892">
    <property type="entry name" value="EamA"/>
    <property type="match status" value="2"/>
</dbReference>
<evidence type="ECO:0000313" key="9">
    <source>
        <dbReference type="Proteomes" id="UP000552757"/>
    </source>
</evidence>
<feature type="transmembrane region" description="Helical" evidence="6">
    <location>
        <begin position="212"/>
        <end position="233"/>
    </location>
</feature>
<feature type="domain" description="EamA" evidence="7">
    <location>
        <begin position="153"/>
        <end position="282"/>
    </location>
</feature>
<keyword evidence="9" id="KW-1185">Reference proteome</keyword>
<keyword evidence="3 6" id="KW-0812">Transmembrane</keyword>
<organism evidence="8 9">
    <name type="scientific">Sphingobium fontiphilum</name>
    <dbReference type="NCBI Taxonomy" id="944425"/>
    <lineage>
        <taxon>Bacteria</taxon>
        <taxon>Pseudomonadati</taxon>
        <taxon>Pseudomonadota</taxon>
        <taxon>Alphaproteobacteria</taxon>
        <taxon>Sphingomonadales</taxon>
        <taxon>Sphingomonadaceae</taxon>
        <taxon>Sphingobium</taxon>
    </lineage>
</organism>
<sequence>MFALFAAIAFVLIWSTGFIVARAVVPHASPELVLAIRMTLTAALLLAAALYRREALPRGSRLMHHLAAGAMLHGLYLIASWWAVLHGMPAGIMALLGALQPLMVALASFLLFGERLSARAVTGMAIAMTGVACVLSPMIARSDVGGLTVLTAAAAIFSILAMAGGTLIQRGAIAGDPILISGAVQNAGGAIFAIVVTLLVGDYHWDNSPMLWLGLGWSIFGLSMAALSLLVWLARHQGPTRMSMLLLLVPPLAAIEAWLLFGERLGLVQIVGFLLALGGVLLGRSKARARADLIEPA</sequence>
<feature type="domain" description="EamA" evidence="7">
    <location>
        <begin position="2"/>
        <end position="135"/>
    </location>
</feature>
<feature type="transmembrane region" description="Helical" evidence="6">
    <location>
        <begin position="146"/>
        <end position="167"/>
    </location>
</feature>
<gene>
    <name evidence="8" type="ORF">GGR44_002751</name>
</gene>
<evidence type="ECO:0000256" key="2">
    <source>
        <dbReference type="ARBA" id="ARBA00007362"/>
    </source>
</evidence>
<keyword evidence="5 6" id="KW-0472">Membrane</keyword>
<name>A0A7W6GP80_9SPHN</name>
<reference evidence="8 9" key="1">
    <citation type="submission" date="2020-08" db="EMBL/GenBank/DDBJ databases">
        <title>Genomic Encyclopedia of Type Strains, Phase IV (KMG-IV): sequencing the most valuable type-strain genomes for metagenomic binning, comparative biology and taxonomic classification.</title>
        <authorList>
            <person name="Goeker M."/>
        </authorList>
    </citation>
    <scope>NUCLEOTIDE SEQUENCE [LARGE SCALE GENOMIC DNA]</scope>
    <source>
        <strain evidence="8 9">DSM 29348</strain>
    </source>
</reference>
<dbReference type="RefSeq" id="WP_183956065.1">
    <property type="nucleotide sequence ID" value="NZ_JACIEB010000006.1"/>
</dbReference>
<feature type="transmembrane region" description="Helical" evidence="6">
    <location>
        <begin position="179"/>
        <end position="200"/>
    </location>
</feature>
<dbReference type="EMBL" id="JACIEB010000006">
    <property type="protein sequence ID" value="MBB3983071.1"/>
    <property type="molecule type" value="Genomic_DNA"/>
</dbReference>
<dbReference type="PANTHER" id="PTHR32322">
    <property type="entry name" value="INNER MEMBRANE TRANSPORTER"/>
    <property type="match status" value="1"/>
</dbReference>
<evidence type="ECO:0000313" key="8">
    <source>
        <dbReference type="EMBL" id="MBB3983071.1"/>
    </source>
</evidence>
<evidence type="ECO:0000259" key="7">
    <source>
        <dbReference type="Pfam" id="PF00892"/>
    </source>
</evidence>
<dbReference type="InterPro" id="IPR050638">
    <property type="entry name" value="AA-Vitamin_Transporters"/>
</dbReference>
<dbReference type="SUPFAM" id="SSF103481">
    <property type="entry name" value="Multidrug resistance efflux transporter EmrE"/>
    <property type="match status" value="2"/>
</dbReference>
<dbReference type="InterPro" id="IPR037185">
    <property type="entry name" value="EmrE-like"/>
</dbReference>
<evidence type="ECO:0000256" key="5">
    <source>
        <dbReference type="ARBA" id="ARBA00023136"/>
    </source>
</evidence>
<dbReference type="Gene3D" id="1.10.3730.20">
    <property type="match status" value="1"/>
</dbReference>
<feature type="transmembrane region" description="Helical" evidence="6">
    <location>
        <begin position="267"/>
        <end position="283"/>
    </location>
</feature>
<feature type="transmembrane region" description="Helical" evidence="6">
    <location>
        <begin position="32"/>
        <end position="51"/>
    </location>
</feature>
<dbReference type="GO" id="GO:0016020">
    <property type="term" value="C:membrane"/>
    <property type="evidence" value="ECO:0007669"/>
    <property type="project" value="UniProtKB-SubCell"/>
</dbReference>
<proteinExistence type="inferred from homology"/>
<comment type="caution">
    <text evidence="8">The sequence shown here is derived from an EMBL/GenBank/DDBJ whole genome shotgun (WGS) entry which is preliminary data.</text>
</comment>
<keyword evidence="4 6" id="KW-1133">Transmembrane helix</keyword>
<evidence type="ECO:0000256" key="4">
    <source>
        <dbReference type="ARBA" id="ARBA00022989"/>
    </source>
</evidence>
<dbReference type="InterPro" id="IPR000620">
    <property type="entry name" value="EamA_dom"/>
</dbReference>
<evidence type="ECO:0000256" key="1">
    <source>
        <dbReference type="ARBA" id="ARBA00004141"/>
    </source>
</evidence>
<comment type="similarity">
    <text evidence="2">Belongs to the EamA transporter family.</text>
</comment>
<evidence type="ECO:0000256" key="3">
    <source>
        <dbReference type="ARBA" id="ARBA00022692"/>
    </source>
</evidence>
<dbReference type="AlphaFoldDB" id="A0A7W6GP80"/>
<feature type="transmembrane region" description="Helical" evidence="6">
    <location>
        <begin position="120"/>
        <end position="140"/>
    </location>
</feature>
<feature type="transmembrane region" description="Helical" evidence="6">
    <location>
        <begin position="63"/>
        <end position="84"/>
    </location>
</feature>
<feature type="transmembrane region" description="Helical" evidence="6">
    <location>
        <begin position="245"/>
        <end position="261"/>
    </location>
</feature>
<accession>A0A7W6GP80</accession>
<dbReference type="PANTHER" id="PTHR32322:SF2">
    <property type="entry name" value="EAMA DOMAIN-CONTAINING PROTEIN"/>
    <property type="match status" value="1"/>
</dbReference>
<protein>
    <submittedName>
        <fullName evidence="8">Drug/metabolite transporter (DMT)-like permease</fullName>
    </submittedName>
</protein>
<dbReference type="Proteomes" id="UP000552757">
    <property type="component" value="Unassembled WGS sequence"/>
</dbReference>
<evidence type="ECO:0000256" key="6">
    <source>
        <dbReference type="SAM" id="Phobius"/>
    </source>
</evidence>
<comment type="subcellular location">
    <subcellularLocation>
        <location evidence="1">Membrane</location>
        <topology evidence="1">Multi-pass membrane protein</topology>
    </subcellularLocation>
</comment>